<comment type="similarity">
    <text evidence="1 8">Belongs to the cytidylate kinase family. Type 1 subfamily.</text>
</comment>
<dbReference type="GO" id="GO:0036430">
    <property type="term" value="F:CMP kinase activity"/>
    <property type="evidence" value="ECO:0007669"/>
    <property type="project" value="RHEA"/>
</dbReference>
<dbReference type="EC" id="2.7.4.25" evidence="8"/>
<evidence type="ECO:0000256" key="2">
    <source>
        <dbReference type="ARBA" id="ARBA00022679"/>
    </source>
</evidence>
<evidence type="ECO:0000256" key="3">
    <source>
        <dbReference type="ARBA" id="ARBA00022741"/>
    </source>
</evidence>
<dbReference type="HAMAP" id="MF_00238">
    <property type="entry name" value="Cytidyl_kinase_type1"/>
    <property type="match status" value="1"/>
</dbReference>
<dbReference type="InterPro" id="IPR003136">
    <property type="entry name" value="Cytidylate_kin"/>
</dbReference>
<proteinExistence type="inferred from homology"/>
<dbReference type="OrthoDB" id="9807434at2"/>
<dbReference type="GO" id="GO:0005829">
    <property type="term" value="C:cytosol"/>
    <property type="evidence" value="ECO:0007669"/>
    <property type="project" value="TreeGrafter"/>
</dbReference>
<dbReference type="GO" id="GO:0015949">
    <property type="term" value="P:nucleobase-containing small molecule interconversion"/>
    <property type="evidence" value="ECO:0007669"/>
    <property type="project" value="TreeGrafter"/>
</dbReference>
<keyword evidence="4 8" id="KW-0418">Kinase</keyword>
<dbReference type="AlphaFoldDB" id="A0A2P7Q1P9"/>
<dbReference type="PANTHER" id="PTHR21299">
    <property type="entry name" value="CYTIDYLATE KINASE/PANTOATE-BETA-ALANINE LIGASE"/>
    <property type="match status" value="1"/>
</dbReference>
<keyword evidence="5 8" id="KW-0067">ATP-binding</keyword>
<evidence type="ECO:0000256" key="6">
    <source>
        <dbReference type="ARBA" id="ARBA00047615"/>
    </source>
</evidence>
<dbReference type="GO" id="GO:0006220">
    <property type="term" value="P:pyrimidine nucleotide metabolic process"/>
    <property type="evidence" value="ECO:0007669"/>
    <property type="project" value="UniProtKB-UniRule"/>
</dbReference>
<feature type="domain" description="Cytidylate kinase" evidence="9">
    <location>
        <begin position="6"/>
        <end position="215"/>
    </location>
</feature>
<evidence type="ECO:0000256" key="4">
    <source>
        <dbReference type="ARBA" id="ARBA00022777"/>
    </source>
</evidence>
<sequence length="220" mass="24869">MENLIIAIDGPAGAGKSTISKLVSKRLDINYLDTGAMYRAITYKCIEEGININNEEEVIKICESSDVDFRNNQIYLDGKNIDIEIRRQEVSSNVSNVAKIKKVRKLLVARQREIASESDAILDGRDVGTCIFPDARYKFFLSASAQERGRRRYEELKSKGEDVDLDNIIEDIKKRDKIDSTREVSPLIKAEDAIEIDSTSMSINEVVDYIIDAVESDKIR</sequence>
<keyword evidence="11" id="KW-1185">Reference proteome</keyword>
<name>A0A2P7Q1P9_9FIRM</name>
<dbReference type="Pfam" id="PF02224">
    <property type="entry name" value="Cytidylate_kin"/>
    <property type="match status" value="1"/>
</dbReference>
<evidence type="ECO:0000259" key="9">
    <source>
        <dbReference type="Pfam" id="PF02224"/>
    </source>
</evidence>
<dbReference type="SUPFAM" id="SSF52540">
    <property type="entry name" value="P-loop containing nucleoside triphosphate hydrolases"/>
    <property type="match status" value="1"/>
</dbReference>
<evidence type="ECO:0000256" key="8">
    <source>
        <dbReference type="HAMAP-Rule" id="MF_00238"/>
    </source>
</evidence>
<dbReference type="Proteomes" id="UP000241434">
    <property type="component" value="Unassembled WGS sequence"/>
</dbReference>
<dbReference type="GO" id="GO:0036431">
    <property type="term" value="F:dCMP kinase activity"/>
    <property type="evidence" value="ECO:0007669"/>
    <property type="project" value="InterPro"/>
</dbReference>
<protein>
    <recommendedName>
        <fullName evidence="8">Cytidylate kinase</fullName>
        <shortName evidence="8">CK</shortName>
        <ecNumber evidence="8">2.7.4.25</ecNumber>
    </recommendedName>
    <alternativeName>
        <fullName evidence="8">Cytidine monophosphate kinase</fullName>
        <shortName evidence="8">CMP kinase</shortName>
    </alternativeName>
</protein>
<evidence type="ECO:0000256" key="5">
    <source>
        <dbReference type="ARBA" id="ARBA00022840"/>
    </source>
</evidence>
<dbReference type="InterPro" id="IPR027417">
    <property type="entry name" value="P-loop_NTPase"/>
</dbReference>
<dbReference type="PANTHER" id="PTHR21299:SF2">
    <property type="entry name" value="CYTIDYLATE KINASE"/>
    <property type="match status" value="1"/>
</dbReference>
<reference evidence="10" key="1">
    <citation type="thesis" date="2015" institute="Rutgers" country="The State University of New Jersey, 14 College Farm Rd., New Brunswick, NJ, USA">
        <title>Ammonia toxicity in bacteria and its implications for treatment of and resource recovery from highly nitrogenous organic wastes.</title>
        <authorList>
            <person name="Luther A.K."/>
        </authorList>
    </citation>
    <scope>NUCLEOTIDE SEQUENCE</scope>
    <source>
        <strain evidence="10">RT-10B</strain>
    </source>
</reference>
<comment type="subcellular location">
    <subcellularLocation>
        <location evidence="8">Cytoplasm</location>
    </subcellularLocation>
</comment>
<evidence type="ECO:0000313" key="11">
    <source>
        <dbReference type="Proteomes" id="UP000241434"/>
    </source>
</evidence>
<evidence type="ECO:0000256" key="7">
    <source>
        <dbReference type="ARBA" id="ARBA00048478"/>
    </source>
</evidence>
<dbReference type="RefSeq" id="WP_106776627.1">
    <property type="nucleotide sequence ID" value="NZ_JYGE01000003.1"/>
</dbReference>
<accession>A0A2P7Q1P9</accession>
<gene>
    <name evidence="8" type="primary">cmk</name>
    <name evidence="10" type="ORF">UF10_04480</name>
</gene>
<dbReference type="GO" id="GO:0005524">
    <property type="term" value="F:ATP binding"/>
    <property type="evidence" value="ECO:0007669"/>
    <property type="project" value="UniProtKB-UniRule"/>
</dbReference>
<dbReference type="NCBIfam" id="TIGR00017">
    <property type="entry name" value="cmk"/>
    <property type="match status" value="1"/>
</dbReference>
<dbReference type="InterPro" id="IPR011994">
    <property type="entry name" value="Cytidylate_kinase_dom"/>
</dbReference>
<comment type="catalytic activity">
    <reaction evidence="6 8">
        <text>dCMP + ATP = dCDP + ADP</text>
        <dbReference type="Rhea" id="RHEA:25094"/>
        <dbReference type="ChEBI" id="CHEBI:30616"/>
        <dbReference type="ChEBI" id="CHEBI:57566"/>
        <dbReference type="ChEBI" id="CHEBI:58593"/>
        <dbReference type="ChEBI" id="CHEBI:456216"/>
        <dbReference type="EC" id="2.7.4.25"/>
    </reaction>
</comment>
<dbReference type="Gene3D" id="3.40.50.300">
    <property type="entry name" value="P-loop containing nucleotide triphosphate hydrolases"/>
    <property type="match status" value="1"/>
</dbReference>
<dbReference type="EMBL" id="JYGE01000003">
    <property type="protein sequence ID" value="PSJ31870.1"/>
    <property type="molecule type" value="Genomic_DNA"/>
</dbReference>
<keyword evidence="2 8" id="KW-0808">Transferase</keyword>
<feature type="binding site" evidence="8">
    <location>
        <begin position="10"/>
        <end position="18"/>
    </location>
    <ligand>
        <name>ATP</name>
        <dbReference type="ChEBI" id="CHEBI:30616"/>
    </ligand>
</feature>
<keyword evidence="8" id="KW-0963">Cytoplasm</keyword>
<comment type="caution">
    <text evidence="10">The sequence shown here is derived from an EMBL/GenBank/DDBJ whole genome shotgun (WGS) entry which is preliminary data.</text>
</comment>
<organism evidence="10 11">
    <name type="scientific">Peptostreptococcus russellii</name>
    <dbReference type="NCBI Taxonomy" id="215200"/>
    <lineage>
        <taxon>Bacteria</taxon>
        <taxon>Bacillati</taxon>
        <taxon>Bacillota</taxon>
        <taxon>Clostridia</taxon>
        <taxon>Peptostreptococcales</taxon>
        <taxon>Peptostreptococcaceae</taxon>
        <taxon>Peptostreptococcus</taxon>
    </lineage>
</organism>
<comment type="catalytic activity">
    <reaction evidence="7 8">
        <text>CMP + ATP = CDP + ADP</text>
        <dbReference type="Rhea" id="RHEA:11600"/>
        <dbReference type="ChEBI" id="CHEBI:30616"/>
        <dbReference type="ChEBI" id="CHEBI:58069"/>
        <dbReference type="ChEBI" id="CHEBI:60377"/>
        <dbReference type="ChEBI" id="CHEBI:456216"/>
        <dbReference type="EC" id="2.7.4.25"/>
    </reaction>
</comment>
<keyword evidence="3 8" id="KW-0547">Nucleotide-binding</keyword>
<evidence type="ECO:0000313" key="10">
    <source>
        <dbReference type="EMBL" id="PSJ31870.1"/>
    </source>
</evidence>
<evidence type="ECO:0000256" key="1">
    <source>
        <dbReference type="ARBA" id="ARBA00009427"/>
    </source>
</evidence>
<dbReference type="CDD" id="cd02020">
    <property type="entry name" value="CMPK"/>
    <property type="match status" value="1"/>
</dbReference>